<protein>
    <submittedName>
        <fullName evidence="1">Uncharacterized protein</fullName>
    </submittedName>
</protein>
<reference evidence="1" key="1">
    <citation type="journal article" date="2013" name="J. Plant Res.">
        <title>Effect of fungi and light on seed germination of three Opuntia species from semiarid lands of central Mexico.</title>
        <authorList>
            <person name="Delgado-Sanchez P."/>
            <person name="Jimenez-Bremont J.F."/>
            <person name="Guerrero-Gonzalez Mde L."/>
            <person name="Flores J."/>
        </authorList>
    </citation>
    <scope>NUCLEOTIDE SEQUENCE</scope>
    <source>
        <tissue evidence="1">Cladode</tissue>
    </source>
</reference>
<name>A0A7C9B0J5_OPUST</name>
<organism evidence="1">
    <name type="scientific">Opuntia streptacantha</name>
    <name type="common">Prickly pear cactus</name>
    <name type="synonym">Opuntia cardona</name>
    <dbReference type="NCBI Taxonomy" id="393608"/>
    <lineage>
        <taxon>Eukaryota</taxon>
        <taxon>Viridiplantae</taxon>
        <taxon>Streptophyta</taxon>
        <taxon>Embryophyta</taxon>
        <taxon>Tracheophyta</taxon>
        <taxon>Spermatophyta</taxon>
        <taxon>Magnoliopsida</taxon>
        <taxon>eudicotyledons</taxon>
        <taxon>Gunneridae</taxon>
        <taxon>Pentapetalae</taxon>
        <taxon>Caryophyllales</taxon>
        <taxon>Cactineae</taxon>
        <taxon>Cactaceae</taxon>
        <taxon>Opuntioideae</taxon>
        <taxon>Opuntia</taxon>
    </lineage>
</organism>
<accession>A0A7C9B0J5</accession>
<dbReference type="EMBL" id="GISG01283815">
    <property type="protein sequence ID" value="MBA4679557.1"/>
    <property type="molecule type" value="Transcribed_RNA"/>
</dbReference>
<sequence>MNWNSPFFVMKVGMQWISIRSNPSTPFLQRYPIKLSRLPIITYNLFNPLNLGMTLTQLNTHWFLSNRHATPADLPCRRPTLRRIRRRIRRARSIQRQVSSHQLVQMLLMVP</sequence>
<dbReference type="AlphaFoldDB" id="A0A7C9B0J5"/>
<proteinExistence type="predicted"/>
<reference evidence="1" key="2">
    <citation type="submission" date="2020-07" db="EMBL/GenBank/DDBJ databases">
        <authorList>
            <person name="Vera ALvarez R."/>
            <person name="Arias-Moreno D.M."/>
            <person name="Jimenez-Jacinto V."/>
            <person name="Jimenez-Bremont J.F."/>
            <person name="Swaminathan K."/>
            <person name="Moose S.P."/>
            <person name="Guerrero-Gonzalez M.L."/>
            <person name="Marino-Ramirez L."/>
            <person name="Landsman D."/>
            <person name="Rodriguez-Kessler M."/>
            <person name="Delgado-Sanchez P."/>
        </authorList>
    </citation>
    <scope>NUCLEOTIDE SEQUENCE</scope>
    <source>
        <tissue evidence="1">Cladode</tissue>
    </source>
</reference>
<evidence type="ECO:0000313" key="1">
    <source>
        <dbReference type="EMBL" id="MBA4679557.1"/>
    </source>
</evidence>